<gene>
    <name evidence="1" type="ORF">UFOPK1493_03082</name>
</gene>
<evidence type="ECO:0000313" key="1">
    <source>
        <dbReference type="EMBL" id="CAB4581052.1"/>
    </source>
</evidence>
<name>A0A6J6EWQ1_9ZZZZ</name>
<protein>
    <submittedName>
        <fullName evidence="1">Unannotated protein</fullName>
    </submittedName>
</protein>
<dbReference type="AlphaFoldDB" id="A0A6J6EWQ1"/>
<accession>A0A6J6EWQ1</accession>
<organism evidence="1">
    <name type="scientific">freshwater metagenome</name>
    <dbReference type="NCBI Taxonomy" id="449393"/>
    <lineage>
        <taxon>unclassified sequences</taxon>
        <taxon>metagenomes</taxon>
        <taxon>ecological metagenomes</taxon>
    </lineage>
</organism>
<sequence length="607" mass="64078">MVAEAVGAGLERGERLDVGHLLRGVGAAGRERHGDLDAARTSGLLDAGAAGEHDQVGHRDALAAGRRVEVALHALQHRQHSCQPLGLVDRPAPLGLEPDAGAVRAATLVGATERRRRRPGGEHEVLHRQPGGEHSLLQRRHVGRVDELVVHRRHGVLPDQHLGRHLRPDVAGHRAHVAVRQLEPGAGEGVGELLGVAVEPLGDLAVDRVERERHVRGRHHRRVLLAGHVRIGDELLRLGVLRLPLLRAGGALGELPLEAEQVVEVTVVPRGGVVGPGTLDAAGDRVGALAGAEAAAPADAHRVHRAALGLGAHERGVAGSVRLAEGVTPGDQRHGLLVVHRHPAERLADVASRRQRVGRAVRALGVHVDEAHLHGAERIAELAVAAVARIAEPGVLSPPEHLLGLVHVLAATTEAERRQTHVLDRDVAGEHHEVGPRERAAVLLLHRPQQATGLVEVGVVGPAVERREPQLAAAGATAAVGDAVRACRVPGHADEQPAVVTPVGGPPVLRRRHHLDDVALHGVEVERRERCGVVEVGAVGSGLRGVLVEHGEIELVGPPVGVRAGPVGGRLGWGDDGVLALGHDGFLSWRRCRRVSLDDLRMPDDSP</sequence>
<proteinExistence type="predicted"/>
<reference evidence="1" key="1">
    <citation type="submission" date="2020-05" db="EMBL/GenBank/DDBJ databases">
        <authorList>
            <person name="Chiriac C."/>
            <person name="Salcher M."/>
            <person name="Ghai R."/>
            <person name="Kavagutti S V."/>
        </authorList>
    </citation>
    <scope>NUCLEOTIDE SEQUENCE</scope>
</reference>
<dbReference type="EMBL" id="CAEZSR010000154">
    <property type="protein sequence ID" value="CAB4581052.1"/>
    <property type="molecule type" value="Genomic_DNA"/>
</dbReference>